<dbReference type="OrthoDB" id="9785695at2"/>
<dbReference type="NCBIfam" id="TIGR02067">
    <property type="entry name" value="his_9_HisN"/>
    <property type="match status" value="1"/>
</dbReference>
<dbReference type="Pfam" id="PF00459">
    <property type="entry name" value="Inositol_P"/>
    <property type="match status" value="1"/>
</dbReference>
<dbReference type="GO" id="GO:0046872">
    <property type="term" value="F:metal ion binding"/>
    <property type="evidence" value="ECO:0007669"/>
    <property type="project" value="UniProtKB-KW"/>
</dbReference>
<feature type="binding site" evidence="12">
    <location>
        <position position="71"/>
    </location>
    <ligand>
        <name>Mg(2+)</name>
        <dbReference type="ChEBI" id="CHEBI:18420"/>
        <label>1</label>
        <note>catalytic</note>
    </ligand>
</feature>
<dbReference type="FunFam" id="3.30.540.10:FF:000030">
    <property type="entry name" value="Inositol monophosphatase"/>
    <property type="match status" value="1"/>
</dbReference>
<comment type="cofactor">
    <cofactor evidence="1 12">
        <name>Mg(2+)</name>
        <dbReference type="ChEBI" id="CHEBI:18420"/>
    </cofactor>
</comment>
<keyword evidence="7 13" id="KW-0378">Hydrolase</keyword>
<feature type="binding site" evidence="12">
    <location>
        <position position="90"/>
    </location>
    <ligand>
        <name>Mg(2+)</name>
        <dbReference type="ChEBI" id="CHEBI:18420"/>
        <label>2</label>
    </ligand>
</feature>
<name>A0A370LAA0_9HYPH</name>
<protein>
    <recommendedName>
        <fullName evidence="4 11">Histidinol-phosphatase</fullName>
        <ecNumber evidence="4 11">3.1.3.15</ecNumber>
    </recommendedName>
</protein>
<evidence type="ECO:0000256" key="1">
    <source>
        <dbReference type="ARBA" id="ARBA00001946"/>
    </source>
</evidence>
<dbReference type="CDD" id="cd01641">
    <property type="entry name" value="Bacterial_IMPase_like_1"/>
    <property type="match status" value="1"/>
</dbReference>
<dbReference type="Gene3D" id="3.30.540.10">
    <property type="entry name" value="Fructose-1,6-Bisphosphatase, subunit A, domain 1"/>
    <property type="match status" value="1"/>
</dbReference>
<dbReference type="GO" id="GO:0006020">
    <property type="term" value="P:inositol metabolic process"/>
    <property type="evidence" value="ECO:0007669"/>
    <property type="project" value="TreeGrafter"/>
</dbReference>
<dbReference type="PANTHER" id="PTHR20854:SF4">
    <property type="entry name" value="INOSITOL-1-MONOPHOSPHATASE-RELATED"/>
    <property type="match status" value="1"/>
</dbReference>
<comment type="catalytic activity">
    <reaction evidence="10">
        <text>L-histidinol phosphate + H2O = L-histidinol + phosphate</text>
        <dbReference type="Rhea" id="RHEA:14465"/>
        <dbReference type="ChEBI" id="CHEBI:15377"/>
        <dbReference type="ChEBI" id="CHEBI:43474"/>
        <dbReference type="ChEBI" id="CHEBI:57699"/>
        <dbReference type="ChEBI" id="CHEBI:57980"/>
        <dbReference type="EC" id="3.1.3.15"/>
    </reaction>
</comment>
<gene>
    <name evidence="13" type="primary">hisN</name>
    <name evidence="13" type="ORF">DWE98_06485</name>
</gene>
<evidence type="ECO:0000256" key="5">
    <source>
        <dbReference type="ARBA" id="ARBA00022605"/>
    </source>
</evidence>
<evidence type="ECO:0000256" key="12">
    <source>
        <dbReference type="PIRSR" id="PIRSR600760-2"/>
    </source>
</evidence>
<dbReference type="SUPFAM" id="SSF56655">
    <property type="entry name" value="Carbohydrate phosphatase"/>
    <property type="match status" value="1"/>
</dbReference>
<evidence type="ECO:0000256" key="9">
    <source>
        <dbReference type="ARBA" id="ARBA00023102"/>
    </source>
</evidence>
<reference evidence="14" key="1">
    <citation type="submission" date="2018-07" db="EMBL/GenBank/DDBJ databases">
        <authorList>
            <person name="Safronova V.I."/>
            <person name="Chirak E.R."/>
            <person name="Sazanova A.L."/>
        </authorList>
    </citation>
    <scope>NUCLEOTIDE SEQUENCE [LARGE SCALE GENOMIC DNA]</scope>
    <source>
        <strain evidence="14">RCAM04685</strain>
    </source>
</reference>
<keyword evidence="9" id="KW-0368">Histidine biosynthesis</keyword>
<dbReference type="PRINTS" id="PR00377">
    <property type="entry name" value="IMPHPHTASES"/>
</dbReference>
<dbReference type="GO" id="GO:0008934">
    <property type="term" value="F:inositol monophosphate 1-phosphatase activity"/>
    <property type="evidence" value="ECO:0007669"/>
    <property type="project" value="TreeGrafter"/>
</dbReference>
<evidence type="ECO:0000256" key="10">
    <source>
        <dbReference type="ARBA" id="ARBA00049158"/>
    </source>
</evidence>
<dbReference type="UniPathway" id="UPA00031">
    <property type="reaction ID" value="UER00013"/>
</dbReference>
<proteinExistence type="inferred from homology"/>
<dbReference type="Proteomes" id="UP000255207">
    <property type="component" value="Unassembled WGS sequence"/>
</dbReference>
<sequence>MGPVDFGAFVAELATQSGQAILPFFRAKHATEDKASPGGVFDPVTEADRAGENVMRHLIKRHFPEHGVLGEEFGTENADAEYVWVLDPIDGTRAFISGIPVWGTLIGLTRSGVPVYGMMHQPFTGERYSGDGRQSRYEGPGGNRVLRTRKTTDLAAATLMTTSPSLFPGDEQAAYRRVEAKVRMPRYGCDCYAYCMLASGHIDLVIESGLKPYDIVALIPIIEGAGGIVTSWEGGSAANGGRVVAAGSKALHEAALALLAG</sequence>
<evidence type="ECO:0000256" key="7">
    <source>
        <dbReference type="ARBA" id="ARBA00022801"/>
    </source>
</evidence>
<feature type="binding site" evidence="12">
    <location>
        <position position="89"/>
    </location>
    <ligand>
        <name>Mg(2+)</name>
        <dbReference type="ChEBI" id="CHEBI:18420"/>
        <label>1</label>
        <note>catalytic</note>
    </ligand>
</feature>
<dbReference type="GO" id="GO:0000105">
    <property type="term" value="P:L-histidine biosynthetic process"/>
    <property type="evidence" value="ECO:0007669"/>
    <property type="project" value="UniProtKB-UniRule"/>
</dbReference>
<evidence type="ECO:0000256" key="3">
    <source>
        <dbReference type="ARBA" id="ARBA00009759"/>
    </source>
</evidence>
<keyword evidence="6 12" id="KW-0479">Metal-binding</keyword>
<dbReference type="GO" id="GO:0007165">
    <property type="term" value="P:signal transduction"/>
    <property type="evidence" value="ECO:0007669"/>
    <property type="project" value="TreeGrafter"/>
</dbReference>
<dbReference type="Gene3D" id="3.40.190.80">
    <property type="match status" value="1"/>
</dbReference>
<evidence type="ECO:0000256" key="6">
    <source>
        <dbReference type="ARBA" id="ARBA00022723"/>
    </source>
</evidence>
<dbReference type="AlphaFoldDB" id="A0A370LAA0"/>
<feature type="binding site" evidence="12">
    <location>
        <position position="214"/>
    </location>
    <ligand>
        <name>Mg(2+)</name>
        <dbReference type="ChEBI" id="CHEBI:18420"/>
        <label>1</label>
        <note>catalytic</note>
    </ligand>
</feature>
<comment type="similarity">
    <text evidence="3">Belongs to the inositol monophosphatase superfamily.</text>
</comment>
<dbReference type="EC" id="3.1.3.15" evidence="4 11"/>
<keyword evidence="8 12" id="KW-0460">Magnesium</keyword>
<dbReference type="PANTHER" id="PTHR20854">
    <property type="entry name" value="INOSITOL MONOPHOSPHATASE"/>
    <property type="match status" value="1"/>
</dbReference>
<keyword evidence="14" id="KW-1185">Reference proteome</keyword>
<organism evidence="13 14">
    <name type="scientific">Bosea caraganae</name>
    <dbReference type="NCBI Taxonomy" id="2763117"/>
    <lineage>
        <taxon>Bacteria</taxon>
        <taxon>Pseudomonadati</taxon>
        <taxon>Pseudomonadota</taxon>
        <taxon>Alphaproteobacteria</taxon>
        <taxon>Hyphomicrobiales</taxon>
        <taxon>Boseaceae</taxon>
        <taxon>Bosea</taxon>
    </lineage>
</organism>
<dbReference type="PROSITE" id="PS00629">
    <property type="entry name" value="IMP_1"/>
    <property type="match status" value="1"/>
</dbReference>
<feature type="binding site" evidence="12">
    <location>
        <position position="87"/>
    </location>
    <ligand>
        <name>Mg(2+)</name>
        <dbReference type="ChEBI" id="CHEBI:18420"/>
        <label>1</label>
        <note>catalytic</note>
    </ligand>
</feature>
<dbReference type="RefSeq" id="WP_114828353.1">
    <property type="nucleotide sequence ID" value="NZ_QQTO01000037.1"/>
</dbReference>
<evidence type="ECO:0000313" key="13">
    <source>
        <dbReference type="EMBL" id="RDJ28227.1"/>
    </source>
</evidence>
<dbReference type="GO" id="GO:0004401">
    <property type="term" value="F:histidinol-phosphatase activity"/>
    <property type="evidence" value="ECO:0007669"/>
    <property type="project" value="UniProtKB-UniRule"/>
</dbReference>
<comment type="caution">
    <text evidence="13">The sequence shown here is derived from an EMBL/GenBank/DDBJ whole genome shotgun (WGS) entry which is preliminary data.</text>
</comment>
<comment type="pathway">
    <text evidence="2">Amino-acid biosynthesis; L-histidine biosynthesis; L-histidine from 5-phospho-alpha-D-ribose 1-diphosphate: step 8/9.</text>
</comment>
<accession>A0A370LAA0</accession>
<dbReference type="InterPro" id="IPR020583">
    <property type="entry name" value="Inositol_monoP_metal-BS"/>
</dbReference>
<evidence type="ECO:0000313" key="14">
    <source>
        <dbReference type="Proteomes" id="UP000255207"/>
    </source>
</evidence>
<evidence type="ECO:0000256" key="4">
    <source>
        <dbReference type="ARBA" id="ARBA00013085"/>
    </source>
</evidence>
<evidence type="ECO:0000256" key="8">
    <source>
        <dbReference type="ARBA" id="ARBA00022842"/>
    </source>
</evidence>
<keyword evidence="5" id="KW-0028">Amino-acid biosynthesis</keyword>
<evidence type="ECO:0000256" key="11">
    <source>
        <dbReference type="NCBIfam" id="TIGR02067"/>
    </source>
</evidence>
<dbReference type="EMBL" id="QQTP01000002">
    <property type="protein sequence ID" value="RDJ28227.1"/>
    <property type="molecule type" value="Genomic_DNA"/>
</dbReference>
<evidence type="ECO:0000256" key="2">
    <source>
        <dbReference type="ARBA" id="ARBA00004970"/>
    </source>
</evidence>
<dbReference type="InterPro" id="IPR000760">
    <property type="entry name" value="Inositol_monophosphatase-like"/>
</dbReference>
<dbReference type="InterPro" id="IPR011809">
    <property type="entry name" value="His_9_proposed"/>
</dbReference>